<dbReference type="InterPro" id="IPR045242">
    <property type="entry name" value="Syntaxin"/>
</dbReference>
<dbReference type="PROSITE" id="PS50192">
    <property type="entry name" value="T_SNARE"/>
    <property type="match status" value="1"/>
</dbReference>
<evidence type="ECO:0000256" key="3">
    <source>
        <dbReference type="SAM" id="MobiDB-lite"/>
    </source>
</evidence>
<dbReference type="GO" id="GO:0012505">
    <property type="term" value="C:endomembrane system"/>
    <property type="evidence" value="ECO:0007669"/>
    <property type="project" value="TreeGrafter"/>
</dbReference>
<dbReference type="GO" id="GO:0006906">
    <property type="term" value="P:vesicle fusion"/>
    <property type="evidence" value="ECO:0007669"/>
    <property type="project" value="TreeGrafter"/>
</dbReference>
<feature type="transmembrane region" description="Helical" evidence="4">
    <location>
        <begin position="321"/>
        <end position="348"/>
    </location>
</feature>
<feature type="domain" description="T-SNARE coiled-coil homology" evidence="5">
    <location>
        <begin position="247"/>
        <end position="309"/>
    </location>
</feature>
<evidence type="ECO:0000256" key="2">
    <source>
        <dbReference type="SAM" id="Coils"/>
    </source>
</evidence>
<dbReference type="PANTHER" id="PTHR19957">
    <property type="entry name" value="SYNTAXIN"/>
    <property type="match status" value="1"/>
</dbReference>
<dbReference type="InterPro" id="IPR010989">
    <property type="entry name" value="SNARE"/>
</dbReference>
<proteinExistence type="inferred from homology"/>
<accession>A0A7S4I231</accession>
<evidence type="ECO:0000256" key="1">
    <source>
        <dbReference type="ARBA" id="ARBA00009063"/>
    </source>
</evidence>
<feature type="compositionally biased region" description="Basic residues" evidence="3">
    <location>
        <begin position="1"/>
        <end position="10"/>
    </location>
</feature>
<dbReference type="InterPro" id="IPR000727">
    <property type="entry name" value="T_SNARE_dom"/>
</dbReference>
<reference evidence="6" key="1">
    <citation type="submission" date="2021-01" db="EMBL/GenBank/DDBJ databases">
        <authorList>
            <person name="Corre E."/>
            <person name="Pelletier E."/>
            <person name="Niang G."/>
            <person name="Scheremetjew M."/>
            <person name="Finn R."/>
            <person name="Kale V."/>
            <person name="Holt S."/>
            <person name="Cochrane G."/>
            <person name="Meng A."/>
            <person name="Brown T."/>
            <person name="Cohen L."/>
        </authorList>
    </citation>
    <scope>NUCLEOTIDE SEQUENCE</scope>
    <source>
        <strain evidence="6">DIVA3 518/3/11/1/6</strain>
    </source>
</reference>
<organism evidence="6">
    <name type="scientific">Vannella robusta</name>
    <dbReference type="NCBI Taxonomy" id="1487602"/>
    <lineage>
        <taxon>Eukaryota</taxon>
        <taxon>Amoebozoa</taxon>
        <taxon>Discosea</taxon>
        <taxon>Flabellinia</taxon>
        <taxon>Vannellidae</taxon>
        <taxon>Vannella</taxon>
    </lineage>
</organism>
<evidence type="ECO:0000313" key="6">
    <source>
        <dbReference type="EMBL" id="CAE2216350.1"/>
    </source>
</evidence>
<evidence type="ECO:0000259" key="5">
    <source>
        <dbReference type="PROSITE" id="PS50192"/>
    </source>
</evidence>
<dbReference type="SUPFAM" id="SSF47661">
    <property type="entry name" value="t-snare proteins"/>
    <property type="match status" value="1"/>
</dbReference>
<keyword evidence="2" id="KW-0175">Coiled coil</keyword>
<dbReference type="GO" id="GO:0005484">
    <property type="term" value="F:SNAP receptor activity"/>
    <property type="evidence" value="ECO:0007669"/>
    <property type="project" value="TreeGrafter"/>
</dbReference>
<gene>
    <name evidence="6" type="ORF">VSP0166_LOCUS7333</name>
</gene>
<evidence type="ECO:0000256" key="4">
    <source>
        <dbReference type="SAM" id="Phobius"/>
    </source>
</evidence>
<keyword evidence="4" id="KW-0812">Transmembrane</keyword>
<sequence>MPLFKKKQKQKQYYSSDSSEEETSSEEATQVRGFEHAKAPVKTYEEEEDYGDYKPEYARKRDDLPEGTQYVVLPEVGNEVLQDEFDLQELNTQLGELKKRVNYLEEILQNAALDTDDSGRNKKFHMQMEDVLMFTAIIHKRLTSLPPGLEVADFLPEEQELYDSVSSDLFQQLARISAAKQQFAKLQERKLRRTMQTVNPDLTDEQIEMKMEQAMMDDGDLLANSAQMFAEQIQDDRYKREEAKIALMYAKEQRRELEQIEKSIAQLHQMSVDLAALVQGQGEILNQMETSISSAVSDSVKGLKMLEVAESHKISSRKKKIIIGVIVGVTIGVTVLTIVGVTAGVIALCS</sequence>
<comment type="similarity">
    <text evidence="1">Belongs to the syntaxin family.</text>
</comment>
<dbReference type="GO" id="GO:0006886">
    <property type="term" value="P:intracellular protein transport"/>
    <property type="evidence" value="ECO:0007669"/>
    <property type="project" value="TreeGrafter"/>
</dbReference>
<dbReference type="GO" id="GO:0031201">
    <property type="term" value="C:SNARE complex"/>
    <property type="evidence" value="ECO:0007669"/>
    <property type="project" value="TreeGrafter"/>
</dbReference>
<feature type="coiled-coil region" evidence="2">
    <location>
        <begin position="240"/>
        <end position="270"/>
    </location>
</feature>
<dbReference type="AlphaFoldDB" id="A0A7S4I231"/>
<protein>
    <recommendedName>
        <fullName evidence="5">t-SNARE coiled-coil homology domain-containing protein</fullName>
    </recommendedName>
</protein>
<name>A0A7S4I231_9EUKA</name>
<feature type="region of interest" description="Disordered" evidence="3">
    <location>
        <begin position="1"/>
        <end position="50"/>
    </location>
</feature>
<dbReference type="Gene3D" id="1.20.58.70">
    <property type="match status" value="1"/>
</dbReference>
<dbReference type="GO" id="GO:0000149">
    <property type="term" value="F:SNARE binding"/>
    <property type="evidence" value="ECO:0007669"/>
    <property type="project" value="TreeGrafter"/>
</dbReference>
<dbReference type="EMBL" id="HBKP01010384">
    <property type="protein sequence ID" value="CAE2216350.1"/>
    <property type="molecule type" value="Transcribed_RNA"/>
</dbReference>
<keyword evidence="4" id="KW-0472">Membrane</keyword>
<dbReference type="SMART" id="SM00397">
    <property type="entry name" value="t_SNARE"/>
    <property type="match status" value="1"/>
</dbReference>
<keyword evidence="4" id="KW-1133">Transmembrane helix</keyword>
<dbReference type="GO" id="GO:0048278">
    <property type="term" value="P:vesicle docking"/>
    <property type="evidence" value="ECO:0007669"/>
    <property type="project" value="TreeGrafter"/>
</dbReference>